<proteinExistence type="predicted"/>
<accession>A0A0S4LM14</accession>
<name>A0A0S4LM14_9BACT</name>
<sequence>MDVERHDNVYGKSPDEHSELRALAGLLKHDGGDLDTSSSWVPQDVMAGRSAM</sequence>
<evidence type="ECO:0000313" key="2">
    <source>
        <dbReference type="EMBL" id="CUS37741.1"/>
    </source>
</evidence>
<reference evidence="2 3" key="1">
    <citation type="submission" date="2015-10" db="EMBL/GenBank/DDBJ databases">
        <authorList>
            <person name="Gilbert D.G."/>
        </authorList>
    </citation>
    <scope>NUCLEOTIDE SEQUENCE [LARGE SCALE GENOMIC DNA]</scope>
    <source>
        <strain evidence="2">COMA1</strain>
    </source>
</reference>
<gene>
    <name evidence="2" type="ORF">COMA1_40237</name>
</gene>
<dbReference type="Proteomes" id="UP000199032">
    <property type="component" value="Unassembled WGS sequence"/>
</dbReference>
<organism evidence="2 3">
    <name type="scientific">Candidatus Nitrospira nitrosa</name>
    <dbReference type="NCBI Taxonomy" id="1742972"/>
    <lineage>
        <taxon>Bacteria</taxon>
        <taxon>Pseudomonadati</taxon>
        <taxon>Nitrospirota</taxon>
        <taxon>Nitrospiria</taxon>
        <taxon>Nitrospirales</taxon>
        <taxon>Nitrospiraceae</taxon>
        <taxon>Nitrospira</taxon>
    </lineage>
</organism>
<dbReference type="EMBL" id="CZQA01000010">
    <property type="protein sequence ID" value="CUS37741.1"/>
    <property type="molecule type" value="Genomic_DNA"/>
</dbReference>
<protein>
    <submittedName>
        <fullName evidence="2">Uncharacterized protein</fullName>
    </submittedName>
</protein>
<dbReference type="STRING" id="1742972.COMA1_40237"/>
<evidence type="ECO:0000313" key="3">
    <source>
        <dbReference type="Proteomes" id="UP000199032"/>
    </source>
</evidence>
<keyword evidence="3" id="KW-1185">Reference proteome</keyword>
<evidence type="ECO:0000256" key="1">
    <source>
        <dbReference type="SAM" id="MobiDB-lite"/>
    </source>
</evidence>
<feature type="region of interest" description="Disordered" evidence="1">
    <location>
        <begin position="29"/>
        <end position="52"/>
    </location>
</feature>
<dbReference type="AlphaFoldDB" id="A0A0S4LM14"/>